<name>A0A517TYW5_9BACT</name>
<keyword evidence="1" id="KW-0732">Signal</keyword>
<evidence type="ECO:0000313" key="3">
    <source>
        <dbReference type="EMBL" id="QDT73570.1"/>
    </source>
</evidence>
<proteinExistence type="predicted"/>
<sequence precursor="true">MKTFNHLLCSRLSAALTAGLFLSVATGEASAFEYLARFTGEVTEVVDDLNWFADSINVGTPIEGMYNFFDPGYEKQTYFNDSSEVGYRYFFATGGNSSIPVLPVKMNLAIGGYHYTTSGGPVYYAIRVLNDSTGFVVGDAYSVQSPLEFPIHFTDWTGDPVNDPDGVFYPYLGMGIDLVDPTGTALSSTDLPLSAPLLSKFASATGQIYIADGNGEPSYAEARFRIKTLQLQVVPEPSQCVLATIAFAAGVLGLKNSPRRRSISRSTYRSTTPTGKQGALAVVVAACIAGGALDAGAADYVLTASGPFESTASQSYGFDGATNVEGHLPSLYDATRLAGGSFKATYRFTATDPPASGNVADYDFGGLQGLSYELLDSSGSVVHVGGNSSAHAATVFNNFDFAGTTRDTVNFVAFVNSVSGLSSPPALYQSQADFFAIQSFLGFTGAVTGGADYITGLSVPLSPSTYLGFPNRSFRTSMSFNDGDTLDFLEPYQYVESSVQYLITEVKLTAVPEPGSIAILGFGLLSATCWRQLSVKSARARDSLQ</sequence>
<dbReference type="InterPro" id="IPR013424">
    <property type="entry name" value="Ice-binding_C"/>
</dbReference>
<dbReference type="AlphaFoldDB" id="A0A517TYW5"/>
<keyword evidence="4" id="KW-1185">Reference proteome</keyword>
<gene>
    <name evidence="3" type="ORF">I41_27590</name>
</gene>
<reference evidence="3 4" key="1">
    <citation type="submission" date="2019-02" db="EMBL/GenBank/DDBJ databases">
        <title>Deep-cultivation of Planctomycetes and their phenomic and genomic characterization uncovers novel biology.</title>
        <authorList>
            <person name="Wiegand S."/>
            <person name="Jogler M."/>
            <person name="Boedeker C."/>
            <person name="Pinto D."/>
            <person name="Vollmers J."/>
            <person name="Rivas-Marin E."/>
            <person name="Kohn T."/>
            <person name="Peeters S.H."/>
            <person name="Heuer A."/>
            <person name="Rast P."/>
            <person name="Oberbeckmann S."/>
            <person name="Bunk B."/>
            <person name="Jeske O."/>
            <person name="Meyerdierks A."/>
            <person name="Storesund J.E."/>
            <person name="Kallscheuer N."/>
            <person name="Luecker S."/>
            <person name="Lage O.M."/>
            <person name="Pohl T."/>
            <person name="Merkel B.J."/>
            <person name="Hornburger P."/>
            <person name="Mueller R.-W."/>
            <person name="Bruemmer F."/>
            <person name="Labrenz M."/>
            <person name="Spormann A.M."/>
            <person name="Op den Camp H."/>
            <person name="Overmann J."/>
            <person name="Amann R."/>
            <person name="Jetten M.S.M."/>
            <person name="Mascher T."/>
            <person name="Medema M.H."/>
            <person name="Devos D.P."/>
            <person name="Kaster A.-K."/>
            <person name="Ovreas L."/>
            <person name="Rohde M."/>
            <person name="Galperin M.Y."/>
            <person name="Jogler C."/>
        </authorList>
    </citation>
    <scope>NUCLEOTIDE SEQUENCE [LARGE SCALE GENOMIC DNA]</scope>
    <source>
        <strain evidence="3 4">I41</strain>
    </source>
</reference>
<evidence type="ECO:0000256" key="1">
    <source>
        <dbReference type="SAM" id="SignalP"/>
    </source>
</evidence>
<feature type="signal peptide" evidence="1">
    <location>
        <begin position="1"/>
        <end position="31"/>
    </location>
</feature>
<dbReference type="Proteomes" id="UP000317909">
    <property type="component" value="Chromosome"/>
</dbReference>
<evidence type="ECO:0000313" key="4">
    <source>
        <dbReference type="Proteomes" id="UP000317909"/>
    </source>
</evidence>
<accession>A0A517TYW5</accession>
<dbReference type="Pfam" id="PF07589">
    <property type="entry name" value="PEP-CTERM"/>
    <property type="match status" value="1"/>
</dbReference>
<dbReference type="EMBL" id="CP036339">
    <property type="protein sequence ID" value="QDT73570.1"/>
    <property type="molecule type" value="Genomic_DNA"/>
</dbReference>
<dbReference type="RefSeq" id="WP_145433144.1">
    <property type="nucleotide sequence ID" value="NZ_CP036339.1"/>
</dbReference>
<dbReference type="KEGG" id="llh:I41_27590"/>
<organism evidence="3 4">
    <name type="scientific">Lacipirellula limnantheis</name>
    <dbReference type="NCBI Taxonomy" id="2528024"/>
    <lineage>
        <taxon>Bacteria</taxon>
        <taxon>Pseudomonadati</taxon>
        <taxon>Planctomycetota</taxon>
        <taxon>Planctomycetia</taxon>
        <taxon>Pirellulales</taxon>
        <taxon>Lacipirellulaceae</taxon>
        <taxon>Lacipirellula</taxon>
    </lineage>
</organism>
<feature type="chain" id="PRO_5022190184" evidence="1">
    <location>
        <begin position="32"/>
        <end position="545"/>
    </location>
</feature>
<feature type="domain" description="Ice-binding protein C-terminal" evidence="2">
    <location>
        <begin position="510"/>
        <end position="531"/>
    </location>
</feature>
<evidence type="ECO:0000259" key="2">
    <source>
        <dbReference type="Pfam" id="PF07589"/>
    </source>
</evidence>
<protein>
    <submittedName>
        <fullName evidence="3">PEP-CTERM motif protein</fullName>
    </submittedName>
</protein>